<feature type="binding site" evidence="8">
    <location>
        <position position="335"/>
    </location>
    <ligand>
        <name>L-serine</name>
        <dbReference type="ChEBI" id="CHEBI:33384"/>
    </ligand>
</feature>
<dbReference type="KEGG" id="mrr:Moror_401"/>
<dbReference type="Pfam" id="PF02403">
    <property type="entry name" value="Seryl_tRNA_N"/>
    <property type="match status" value="1"/>
</dbReference>
<keyword evidence="2" id="KW-0436">Ligase</keyword>
<dbReference type="GO" id="GO:0005524">
    <property type="term" value="F:ATP binding"/>
    <property type="evidence" value="ECO:0007669"/>
    <property type="project" value="UniProtKB-KW"/>
</dbReference>
<evidence type="ECO:0000256" key="4">
    <source>
        <dbReference type="ARBA" id="ARBA00022840"/>
    </source>
</evidence>
<sequence>MRPRSSSCLKNLVKSFQRPAACRYSSAVQRHGRQELPQPRLNYKNIAENSVYKSMNALNRKAPLPTDGVESVVRLYKEFRTVKQELDAKRNERSVIGETIERCANSKDADGKAAALRTAKELKEVISELEITASRIENEMLELAFTVPNDTHPSSPLGPESAAVTLDIRGPPPLPANPNRDHATLARKLDLIDFESGSKVTGSSWYYLMNEAAVLEMALTNYALSVAIRHGYTPATTPDVVRSDIARRCGFQPRDHSVPPVSQAYHLQSTSSSSDLILAATSEIPLAGMFANRLYKSSSLPLKVVGVGHAFRAEAGASGTDTRGIYRVHQFTKVELFTVTTSEESEEMMEGMRLVQGDILDGLRIPYRVLDMPTEELGASAYRKYDMEAWMPGRGGWGEVMSLSNCTDYQARRLHIRYTTPKEPSISVPSPTLFAHTLNGTAAAIPRLIVALLENGIRLNEAGEPVGLVLPSALRPFWLHIGSRDLVQWES</sequence>
<evidence type="ECO:0000256" key="1">
    <source>
        <dbReference type="ARBA" id="ARBA00012840"/>
    </source>
</evidence>
<dbReference type="Pfam" id="PF00587">
    <property type="entry name" value="tRNA-synt_2b"/>
    <property type="match status" value="1"/>
</dbReference>
<dbReference type="GO" id="GO:0006434">
    <property type="term" value="P:seryl-tRNA aminoacylation"/>
    <property type="evidence" value="ECO:0007669"/>
    <property type="project" value="InterPro"/>
</dbReference>
<feature type="domain" description="Aminoacyl-transfer RNA synthetases class-II family profile" evidence="11">
    <location>
        <begin position="181"/>
        <end position="471"/>
    </location>
</feature>
<comment type="caution">
    <text evidence="12">The sequence shown here is derived from an EMBL/GenBank/DDBJ whole genome shotgun (WGS) entry which is preliminary data.</text>
</comment>
<feature type="binding site" evidence="9">
    <location>
        <begin position="399"/>
        <end position="402"/>
    </location>
    <ligand>
        <name>ATP</name>
        <dbReference type="ChEBI" id="CHEBI:30616"/>
    </ligand>
</feature>
<feature type="coiled-coil region" evidence="10">
    <location>
        <begin position="72"/>
        <end position="139"/>
    </location>
</feature>
<evidence type="ECO:0000259" key="11">
    <source>
        <dbReference type="PROSITE" id="PS50862"/>
    </source>
</evidence>
<feature type="binding site" evidence="8">
    <location>
        <position position="281"/>
    </location>
    <ligand>
        <name>L-serine</name>
        <dbReference type="ChEBI" id="CHEBI:33384"/>
    </ligand>
</feature>
<dbReference type="InterPro" id="IPR002314">
    <property type="entry name" value="aa-tRNA-synt_IIb"/>
</dbReference>
<protein>
    <recommendedName>
        <fullName evidence="1">serine--tRNA ligase</fullName>
        <ecNumber evidence="1">6.1.1.11</ecNumber>
    </recommendedName>
    <alternativeName>
        <fullName evidence="6">Seryl-tRNA synthetase</fullName>
    </alternativeName>
    <alternativeName>
        <fullName evidence="7">Seryl-tRNA(Ser) synthetase</fullName>
    </alternativeName>
</protein>
<dbReference type="InterPro" id="IPR010978">
    <property type="entry name" value="tRNA-bd_arm"/>
</dbReference>
<dbReference type="STRING" id="1381753.V2XZX7"/>
<dbReference type="SUPFAM" id="SSF46589">
    <property type="entry name" value="tRNA-binding arm"/>
    <property type="match status" value="1"/>
</dbReference>
<evidence type="ECO:0000313" key="12">
    <source>
        <dbReference type="EMBL" id="ESK98075.1"/>
    </source>
</evidence>
<name>V2XZX7_MONRO</name>
<dbReference type="AlphaFoldDB" id="V2XZX7"/>
<evidence type="ECO:0000256" key="7">
    <source>
        <dbReference type="ARBA" id="ARBA00034892"/>
    </source>
</evidence>
<keyword evidence="10" id="KW-0175">Coiled coil</keyword>
<feature type="binding site" evidence="9">
    <location>
        <begin position="312"/>
        <end position="314"/>
    </location>
    <ligand>
        <name>ATP</name>
        <dbReference type="ChEBI" id="CHEBI:30616"/>
    </ligand>
</feature>
<evidence type="ECO:0000256" key="9">
    <source>
        <dbReference type="PIRSR" id="PIRSR001529-2"/>
    </source>
</evidence>
<dbReference type="UniPathway" id="UPA00906">
    <property type="reaction ID" value="UER00895"/>
</dbReference>
<keyword evidence="4 9" id="KW-0067">ATP-binding</keyword>
<evidence type="ECO:0000256" key="10">
    <source>
        <dbReference type="SAM" id="Coils"/>
    </source>
</evidence>
<keyword evidence="5" id="KW-0030">Aminoacyl-tRNA synthetase</keyword>
<dbReference type="Gene3D" id="1.10.287.40">
    <property type="entry name" value="Serine-tRNA synthetase, tRNA binding domain"/>
    <property type="match status" value="1"/>
</dbReference>
<evidence type="ECO:0000256" key="3">
    <source>
        <dbReference type="ARBA" id="ARBA00022741"/>
    </source>
</evidence>
<evidence type="ECO:0000256" key="5">
    <source>
        <dbReference type="ARBA" id="ARBA00023146"/>
    </source>
</evidence>
<accession>V2XZX7</accession>
<evidence type="ECO:0000313" key="13">
    <source>
        <dbReference type="Proteomes" id="UP000017559"/>
    </source>
</evidence>
<dbReference type="PIRSF" id="PIRSF001529">
    <property type="entry name" value="Ser-tRNA-synth_IIa"/>
    <property type="match status" value="1"/>
</dbReference>
<dbReference type="PROSITE" id="PS50862">
    <property type="entry name" value="AA_TRNA_LIGASE_II"/>
    <property type="match status" value="1"/>
</dbReference>
<evidence type="ECO:0000256" key="6">
    <source>
        <dbReference type="ARBA" id="ARBA00031113"/>
    </source>
</evidence>
<dbReference type="HOGENOM" id="CLU_023797_4_3_1"/>
<dbReference type="GO" id="GO:0004828">
    <property type="term" value="F:serine-tRNA ligase activity"/>
    <property type="evidence" value="ECO:0007669"/>
    <property type="project" value="UniProtKB-EC"/>
</dbReference>
<feature type="site" description="Important for serine binding" evidence="8">
    <location>
        <position position="441"/>
    </location>
</feature>
<feature type="binding site" evidence="9">
    <location>
        <begin position="328"/>
        <end position="331"/>
    </location>
    <ligand>
        <name>ATP</name>
        <dbReference type="ChEBI" id="CHEBI:30616"/>
    </ligand>
</feature>
<dbReference type="SUPFAM" id="SSF55681">
    <property type="entry name" value="Class II aaRS and biotin synthetases"/>
    <property type="match status" value="1"/>
</dbReference>
<gene>
    <name evidence="12" type="ORF">Moror_401</name>
</gene>
<dbReference type="NCBIfam" id="TIGR00414">
    <property type="entry name" value="serS"/>
    <property type="match status" value="1"/>
</dbReference>
<dbReference type="Proteomes" id="UP000017559">
    <property type="component" value="Unassembled WGS sequence"/>
</dbReference>
<dbReference type="Gene3D" id="3.30.930.10">
    <property type="entry name" value="Bira Bifunctional Protein, Domain 2"/>
    <property type="match status" value="1"/>
</dbReference>
<dbReference type="EC" id="6.1.1.11" evidence="1"/>
<dbReference type="InterPro" id="IPR002317">
    <property type="entry name" value="Ser-tRNA-ligase_type_1"/>
</dbReference>
<feature type="binding site" evidence="8">
    <location>
        <position position="312"/>
    </location>
    <ligand>
        <name>L-serine</name>
        <dbReference type="ChEBI" id="CHEBI:33384"/>
    </ligand>
</feature>
<evidence type="ECO:0000256" key="2">
    <source>
        <dbReference type="ARBA" id="ARBA00022598"/>
    </source>
</evidence>
<dbReference type="EMBL" id="AWSO01000011">
    <property type="protein sequence ID" value="ESK98075.1"/>
    <property type="molecule type" value="Genomic_DNA"/>
</dbReference>
<feature type="binding site" evidence="8">
    <location>
        <position position="439"/>
    </location>
    <ligand>
        <name>L-serine</name>
        <dbReference type="ChEBI" id="CHEBI:33384"/>
    </ligand>
</feature>
<proteinExistence type="predicted"/>
<dbReference type="InterPro" id="IPR015866">
    <property type="entry name" value="Ser-tRNA-synth_1_N"/>
</dbReference>
<dbReference type="PRINTS" id="PR00981">
    <property type="entry name" value="TRNASYNTHSER"/>
</dbReference>
<keyword evidence="3" id="KW-0547">Nucleotide-binding</keyword>
<reference evidence="12 13" key="1">
    <citation type="journal article" date="2014" name="BMC Genomics">
        <title>Genome and secretome analysis of the hemibiotrophic fungal pathogen, Moniliophthora roreri, which causes frosty pod rot disease of cacao: mechanisms of the biotrophic and necrotrophic phases.</title>
        <authorList>
            <person name="Meinhardt L.W."/>
            <person name="Costa G.G.L."/>
            <person name="Thomazella D.P.T."/>
            <person name="Teixeira P.J.P.L."/>
            <person name="Carazzolle M.F."/>
            <person name="Schuster S.C."/>
            <person name="Carlson J.E."/>
            <person name="Guiltinan M.J."/>
            <person name="Mieczkowski P."/>
            <person name="Farmer A."/>
            <person name="Ramaraj T."/>
            <person name="Crozier J."/>
            <person name="Davis R.E."/>
            <person name="Shao J."/>
            <person name="Melnick R.L."/>
            <person name="Pereira G.A.G."/>
            <person name="Bailey B.A."/>
        </authorList>
    </citation>
    <scope>NUCLEOTIDE SEQUENCE [LARGE SCALE GENOMIC DNA]</scope>
    <source>
        <strain evidence="12 13">MCA 2997</strain>
    </source>
</reference>
<evidence type="ECO:0000256" key="8">
    <source>
        <dbReference type="PIRSR" id="PIRSR001529-1"/>
    </source>
</evidence>
<dbReference type="InterPro" id="IPR006195">
    <property type="entry name" value="aa-tRNA-synth_II"/>
</dbReference>
<dbReference type="OrthoDB" id="10264585at2759"/>
<keyword evidence="13" id="KW-1185">Reference proteome</keyword>
<dbReference type="InterPro" id="IPR045864">
    <property type="entry name" value="aa-tRNA-synth_II/BPL/LPL"/>
</dbReference>
<organism evidence="12 13">
    <name type="scientific">Moniliophthora roreri (strain MCA 2997)</name>
    <name type="common">Cocoa frosty pod rot fungus</name>
    <name type="synonym">Crinipellis roreri</name>
    <dbReference type="NCBI Taxonomy" id="1381753"/>
    <lineage>
        <taxon>Eukaryota</taxon>
        <taxon>Fungi</taxon>
        <taxon>Dikarya</taxon>
        <taxon>Basidiomycota</taxon>
        <taxon>Agaricomycotina</taxon>
        <taxon>Agaricomycetes</taxon>
        <taxon>Agaricomycetidae</taxon>
        <taxon>Agaricales</taxon>
        <taxon>Marasmiineae</taxon>
        <taxon>Marasmiaceae</taxon>
        <taxon>Moniliophthora</taxon>
    </lineage>
</organism>
<dbReference type="PANTHER" id="PTHR11778">
    <property type="entry name" value="SERYL-TRNA SYNTHETASE"/>
    <property type="match status" value="1"/>
</dbReference>
<dbReference type="InterPro" id="IPR042103">
    <property type="entry name" value="SerRS_1_N_sf"/>
</dbReference>